<keyword evidence="13" id="KW-1185">Reference proteome</keyword>
<keyword evidence="5 10" id="KW-0479">Metal-binding</keyword>
<sequence>MNTIKHNRRRFIGILASTATWGATPWLMRQAAATVTPHAETLTSWHGIALGADAELHIHHPDRSFARQLIQRAITEVRRLEQVFSLYDSGSALVRLNTEGYLDDAPTDLIRLLHAARGFGDMTKGAFDPTVQPLWTLYAKTASAGLAAPDPAALRQALRQVDYRAIALDGRSVHLTRPGMALTLNGIAQGYITDRVTELLRDAGLEHALVDMGEIRGLALNPDDRDWRVGLAGEGSDRTPLRIIDIRNRAVSTSSGAGTPLDEAGSMTHLFDPRTGKAQPRYRSVSISASDATTADALSTACSLLDEADIRRLAARLNLQAWILRAGESSLTAIA</sequence>
<evidence type="ECO:0000256" key="11">
    <source>
        <dbReference type="PIRSR" id="PIRSR006268-2"/>
    </source>
</evidence>
<dbReference type="PANTHER" id="PTHR30040">
    <property type="entry name" value="THIAMINE BIOSYNTHESIS LIPOPROTEIN APBE"/>
    <property type="match status" value="1"/>
</dbReference>
<evidence type="ECO:0000256" key="10">
    <source>
        <dbReference type="PIRNR" id="PIRNR006268"/>
    </source>
</evidence>
<dbReference type="PROSITE" id="PS51318">
    <property type="entry name" value="TAT"/>
    <property type="match status" value="1"/>
</dbReference>
<accession>A0A4R3V4S9</accession>
<dbReference type="InterPro" id="IPR003374">
    <property type="entry name" value="ApbE-like_sf"/>
</dbReference>
<feature type="binding site" evidence="11">
    <location>
        <position position="300"/>
    </location>
    <ligand>
        <name>Mg(2+)</name>
        <dbReference type="ChEBI" id="CHEBI:18420"/>
    </ligand>
</feature>
<dbReference type="RefSeq" id="WP_132477206.1">
    <property type="nucleotide sequence ID" value="NZ_JBHRVM010000001.1"/>
</dbReference>
<evidence type="ECO:0000256" key="4">
    <source>
        <dbReference type="ARBA" id="ARBA00022679"/>
    </source>
</evidence>
<feature type="binding site" evidence="11">
    <location>
        <position position="296"/>
    </location>
    <ligand>
        <name>Mg(2+)</name>
        <dbReference type="ChEBI" id="CHEBI:18420"/>
    </ligand>
</feature>
<dbReference type="GO" id="GO:0016740">
    <property type="term" value="F:transferase activity"/>
    <property type="evidence" value="ECO:0007669"/>
    <property type="project" value="UniProtKB-UniRule"/>
</dbReference>
<dbReference type="GO" id="GO:0046872">
    <property type="term" value="F:metal ion binding"/>
    <property type="evidence" value="ECO:0007669"/>
    <property type="project" value="UniProtKB-UniRule"/>
</dbReference>
<comment type="catalytic activity">
    <reaction evidence="9 10">
        <text>L-threonyl-[protein] + FAD = FMN-L-threonyl-[protein] + AMP + H(+)</text>
        <dbReference type="Rhea" id="RHEA:36847"/>
        <dbReference type="Rhea" id="RHEA-COMP:11060"/>
        <dbReference type="Rhea" id="RHEA-COMP:11061"/>
        <dbReference type="ChEBI" id="CHEBI:15378"/>
        <dbReference type="ChEBI" id="CHEBI:30013"/>
        <dbReference type="ChEBI" id="CHEBI:57692"/>
        <dbReference type="ChEBI" id="CHEBI:74257"/>
        <dbReference type="ChEBI" id="CHEBI:456215"/>
        <dbReference type="EC" id="2.7.1.180"/>
    </reaction>
</comment>
<dbReference type="AlphaFoldDB" id="A0A4R3V4S9"/>
<proteinExistence type="inferred from homology"/>
<evidence type="ECO:0000256" key="9">
    <source>
        <dbReference type="ARBA" id="ARBA00048540"/>
    </source>
</evidence>
<dbReference type="OrthoDB" id="9778595at2"/>
<dbReference type="EMBL" id="SMBX01000005">
    <property type="protein sequence ID" value="TCU98551.1"/>
    <property type="molecule type" value="Genomic_DNA"/>
</dbReference>
<dbReference type="InterPro" id="IPR006311">
    <property type="entry name" value="TAT_signal"/>
</dbReference>
<comment type="similarity">
    <text evidence="10">Belongs to the ApbE family.</text>
</comment>
<dbReference type="EC" id="2.7.1.180" evidence="1 10"/>
<name>A0A4R3V4S9_9BURK</name>
<evidence type="ECO:0000256" key="8">
    <source>
        <dbReference type="ARBA" id="ARBA00031306"/>
    </source>
</evidence>
<dbReference type="Gene3D" id="3.10.520.10">
    <property type="entry name" value="ApbE-like domains"/>
    <property type="match status" value="1"/>
</dbReference>
<protein>
    <recommendedName>
        <fullName evidence="2 10">FAD:protein FMN transferase</fullName>
        <ecNumber evidence="1 10">2.7.1.180</ecNumber>
    </recommendedName>
    <alternativeName>
        <fullName evidence="8 10">Flavin transferase</fullName>
    </alternativeName>
</protein>
<keyword evidence="4 10" id="KW-0808">Transferase</keyword>
<evidence type="ECO:0000256" key="7">
    <source>
        <dbReference type="ARBA" id="ARBA00022842"/>
    </source>
</evidence>
<evidence type="ECO:0000256" key="5">
    <source>
        <dbReference type="ARBA" id="ARBA00022723"/>
    </source>
</evidence>
<evidence type="ECO:0000256" key="3">
    <source>
        <dbReference type="ARBA" id="ARBA00022630"/>
    </source>
</evidence>
<dbReference type="PANTHER" id="PTHR30040:SF2">
    <property type="entry name" value="FAD:PROTEIN FMN TRANSFERASE"/>
    <property type="match status" value="1"/>
</dbReference>
<keyword evidence="6 10" id="KW-0274">FAD</keyword>
<reference evidence="12 13" key="1">
    <citation type="submission" date="2019-03" db="EMBL/GenBank/DDBJ databases">
        <title>Genomic Encyclopedia of Type Strains, Phase IV (KMG-IV): sequencing the most valuable type-strain genomes for metagenomic binning, comparative biology and taxonomic classification.</title>
        <authorList>
            <person name="Goeker M."/>
        </authorList>
    </citation>
    <scope>NUCLEOTIDE SEQUENCE [LARGE SCALE GENOMIC DNA]</scope>
    <source>
        <strain evidence="12 13">DSM 100048</strain>
    </source>
</reference>
<evidence type="ECO:0000313" key="13">
    <source>
        <dbReference type="Proteomes" id="UP000294692"/>
    </source>
</evidence>
<keyword evidence="12" id="KW-0449">Lipoprotein</keyword>
<gene>
    <name evidence="12" type="ORF">EV686_105253</name>
</gene>
<evidence type="ECO:0000256" key="2">
    <source>
        <dbReference type="ARBA" id="ARBA00016337"/>
    </source>
</evidence>
<dbReference type="Pfam" id="PF02424">
    <property type="entry name" value="ApbE"/>
    <property type="match status" value="1"/>
</dbReference>
<dbReference type="SUPFAM" id="SSF143631">
    <property type="entry name" value="ApbE-like"/>
    <property type="match status" value="1"/>
</dbReference>
<comment type="caution">
    <text evidence="12">The sequence shown here is derived from an EMBL/GenBank/DDBJ whole genome shotgun (WGS) entry which is preliminary data.</text>
</comment>
<evidence type="ECO:0000313" key="12">
    <source>
        <dbReference type="EMBL" id="TCU98551.1"/>
    </source>
</evidence>
<evidence type="ECO:0000256" key="6">
    <source>
        <dbReference type="ARBA" id="ARBA00022827"/>
    </source>
</evidence>
<keyword evidence="7 10" id="KW-0460">Magnesium</keyword>
<evidence type="ECO:0000256" key="1">
    <source>
        <dbReference type="ARBA" id="ARBA00011955"/>
    </source>
</evidence>
<organism evidence="12 13">
    <name type="scientific">Paracandidimonas soli</name>
    <dbReference type="NCBI Taxonomy" id="1917182"/>
    <lineage>
        <taxon>Bacteria</taxon>
        <taxon>Pseudomonadati</taxon>
        <taxon>Pseudomonadota</taxon>
        <taxon>Betaproteobacteria</taxon>
        <taxon>Burkholderiales</taxon>
        <taxon>Alcaligenaceae</taxon>
        <taxon>Paracandidimonas</taxon>
    </lineage>
</organism>
<keyword evidence="3 10" id="KW-0285">Flavoprotein</keyword>
<dbReference type="Proteomes" id="UP000294692">
    <property type="component" value="Unassembled WGS sequence"/>
</dbReference>
<comment type="cofactor">
    <cofactor evidence="11">
        <name>Mg(2+)</name>
        <dbReference type="ChEBI" id="CHEBI:18420"/>
    </cofactor>
    <cofactor evidence="11">
        <name>Mn(2+)</name>
        <dbReference type="ChEBI" id="CHEBI:29035"/>
    </cofactor>
    <text evidence="11">Magnesium. Can also use manganese.</text>
</comment>
<feature type="binding site" evidence="11">
    <location>
        <position position="186"/>
    </location>
    <ligand>
        <name>Mg(2+)</name>
        <dbReference type="ChEBI" id="CHEBI:18420"/>
    </ligand>
</feature>
<dbReference type="PIRSF" id="PIRSF006268">
    <property type="entry name" value="ApbE"/>
    <property type="match status" value="1"/>
</dbReference>
<dbReference type="InterPro" id="IPR024932">
    <property type="entry name" value="ApbE"/>
</dbReference>